<feature type="compositionally biased region" description="Pro residues" evidence="1">
    <location>
        <begin position="336"/>
        <end position="346"/>
    </location>
</feature>
<feature type="compositionally biased region" description="Polar residues" evidence="1">
    <location>
        <begin position="1"/>
        <end position="13"/>
    </location>
</feature>
<feature type="compositionally biased region" description="Polar residues" evidence="1">
    <location>
        <begin position="392"/>
        <end position="415"/>
    </location>
</feature>
<name>A0A814G9U8_ADIRI</name>
<feature type="compositionally biased region" description="Low complexity" evidence="1">
    <location>
        <begin position="347"/>
        <end position="365"/>
    </location>
</feature>
<accession>A0A814G9U8</accession>
<reference evidence="2" key="1">
    <citation type="submission" date="2021-02" db="EMBL/GenBank/DDBJ databases">
        <authorList>
            <person name="Nowell W R."/>
        </authorList>
    </citation>
    <scope>NUCLEOTIDE SEQUENCE</scope>
</reference>
<feature type="compositionally biased region" description="Polar residues" evidence="1">
    <location>
        <begin position="123"/>
        <end position="134"/>
    </location>
</feature>
<feature type="compositionally biased region" description="Polar residues" evidence="1">
    <location>
        <begin position="366"/>
        <end position="383"/>
    </location>
</feature>
<proteinExistence type="predicted"/>
<dbReference type="Proteomes" id="UP000663828">
    <property type="component" value="Unassembled WGS sequence"/>
</dbReference>
<feature type="region of interest" description="Disordered" evidence="1">
    <location>
        <begin position="117"/>
        <end position="158"/>
    </location>
</feature>
<feature type="compositionally biased region" description="Polar residues" evidence="1">
    <location>
        <begin position="451"/>
        <end position="473"/>
    </location>
</feature>
<comment type="caution">
    <text evidence="2">The sequence shown here is derived from an EMBL/GenBank/DDBJ whole genome shotgun (WGS) entry which is preliminary data.</text>
</comment>
<dbReference type="EMBL" id="CAJNOR010000725">
    <property type="protein sequence ID" value="CAF0992059.1"/>
    <property type="molecule type" value="Genomic_DNA"/>
</dbReference>
<gene>
    <name evidence="2" type="ORF">XAT740_LOCUS12749</name>
</gene>
<evidence type="ECO:0000256" key="1">
    <source>
        <dbReference type="SAM" id="MobiDB-lite"/>
    </source>
</evidence>
<feature type="compositionally biased region" description="Low complexity" evidence="1">
    <location>
        <begin position="262"/>
        <end position="271"/>
    </location>
</feature>
<protein>
    <submittedName>
        <fullName evidence="2">Uncharacterized protein</fullName>
    </submittedName>
</protein>
<feature type="region of interest" description="Disordered" evidence="1">
    <location>
        <begin position="1"/>
        <end position="70"/>
    </location>
</feature>
<organism evidence="2 3">
    <name type="scientific">Adineta ricciae</name>
    <name type="common">Rotifer</name>
    <dbReference type="NCBI Taxonomy" id="249248"/>
    <lineage>
        <taxon>Eukaryota</taxon>
        <taxon>Metazoa</taxon>
        <taxon>Spiralia</taxon>
        <taxon>Gnathifera</taxon>
        <taxon>Rotifera</taxon>
        <taxon>Eurotatoria</taxon>
        <taxon>Bdelloidea</taxon>
        <taxon>Adinetida</taxon>
        <taxon>Adinetidae</taxon>
        <taxon>Adineta</taxon>
    </lineage>
</organism>
<dbReference type="AlphaFoldDB" id="A0A814G9U8"/>
<sequence>MGNSTVTPAQSHSRLPDPYQTDLNSELIQASENTSAMANASTDPTKSTNTVNTTSHKSIVTVNPDGSSNTTKSVVYTTTVNNTQKSTAVTNVDRFPASSNQDISTAQIEYMTPVSPIEPSRPVVSTANRPSASALNPEVSHLPKTTASPNPSHERYSPPLATNTNPFITSNKPATPPVRRVSVFVLETKSSQNPIETVTSASRVSNSAEKFNPTNANTVTTSRTSAVTSNDYKSTVHVVTTTTTKTSTQSTNLSAAAPLSNPRVSSPRVPVISPIPSVDNIYIKSRTSSPPFSPDTSAVSPNSNKSLALVESSPSTNTNAPAKVKSPSSFSATKPLFPPRSYPPPITTTTTTTTTKTSAVRPTATVQSTTNAVSNATLSSTAITKEPAPKLTMSTSTQTRESSNLISLPSVQQNSKTEHKEKETVQTSKRSQSFGTSPIPSSDTNEKTKQSTRTSKETQSIATSPIPSLATSDSVKERSMALNIVPVPSFTLRSTAVANFSSDEENLLERTQSIHKDMSIFKYHITQREIKPPIGNHTKATMFQMNTHHKQTPFPVPSLLFLAKNFNDGAPETDNDSTVAPTFSSLGLENNSDIEPSAHSSIEARLNDKRQQKNNQQPLSSHIDFTNKDPWSDFASKTSTNSNYPFLQGTSLQTNPPPLPSILKKPTFQPLSASSATQTNDELPMNLRGDLPGYMPLKTKAIQSISRSERLFSFGLIRPN</sequence>
<feature type="region of interest" description="Disordered" evidence="1">
    <location>
        <begin position="571"/>
        <end position="595"/>
    </location>
</feature>
<feature type="compositionally biased region" description="Polar residues" evidence="1">
    <location>
        <begin position="425"/>
        <end position="443"/>
    </location>
</feature>
<feature type="compositionally biased region" description="Polar residues" evidence="1">
    <location>
        <begin position="576"/>
        <end position="595"/>
    </location>
</feature>
<evidence type="ECO:0000313" key="3">
    <source>
        <dbReference type="Proteomes" id="UP000663828"/>
    </source>
</evidence>
<feature type="compositionally biased region" description="Polar residues" evidence="1">
    <location>
        <begin position="21"/>
        <end position="70"/>
    </location>
</feature>
<keyword evidence="3" id="KW-1185">Reference proteome</keyword>
<feature type="region of interest" description="Disordered" evidence="1">
    <location>
        <begin position="242"/>
        <end position="271"/>
    </location>
</feature>
<evidence type="ECO:0000313" key="2">
    <source>
        <dbReference type="EMBL" id="CAF0992059.1"/>
    </source>
</evidence>
<feature type="region of interest" description="Disordered" evidence="1">
    <location>
        <begin position="286"/>
        <end position="474"/>
    </location>
</feature>
<feature type="compositionally biased region" description="Polar residues" evidence="1">
    <location>
        <begin position="613"/>
        <end position="624"/>
    </location>
</feature>
<feature type="compositionally biased region" description="Low complexity" evidence="1">
    <location>
        <begin position="242"/>
        <end position="251"/>
    </location>
</feature>
<feature type="region of interest" description="Disordered" evidence="1">
    <location>
        <begin position="610"/>
        <end position="637"/>
    </location>
</feature>
<feature type="compositionally biased region" description="Polar residues" evidence="1">
    <location>
        <begin position="286"/>
        <end position="332"/>
    </location>
</feature>